<reference evidence="1 2" key="1">
    <citation type="submission" date="2024-04" db="EMBL/GenBank/DDBJ databases">
        <authorList>
            <person name="Fracassetti M."/>
        </authorList>
    </citation>
    <scope>NUCLEOTIDE SEQUENCE [LARGE SCALE GENOMIC DNA]</scope>
</reference>
<sequence>MFSEDDPWVLEVWRLREQQCVGCPTPNEQLAGSGSGCEAPKLRRNQWPELELQLWSNNPSGIVHVLDPSKRRRISSPISSL</sequence>
<evidence type="ECO:0000313" key="2">
    <source>
        <dbReference type="Proteomes" id="UP001497516"/>
    </source>
</evidence>
<dbReference type="Proteomes" id="UP001497516">
    <property type="component" value="Chromosome 1"/>
</dbReference>
<accession>A0AAV2CGB7</accession>
<evidence type="ECO:0000313" key="1">
    <source>
        <dbReference type="EMBL" id="CAL1354908.1"/>
    </source>
</evidence>
<organism evidence="1 2">
    <name type="scientific">Linum trigynum</name>
    <dbReference type="NCBI Taxonomy" id="586398"/>
    <lineage>
        <taxon>Eukaryota</taxon>
        <taxon>Viridiplantae</taxon>
        <taxon>Streptophyta</taxon>
        <taxon>Embryophyta</taxon>
        <taxon>Tracheophyta</taxon>
        <taxon>Spermatophyta</taxon>
        <taxon>Magnoliopsida</taxon>
        <taxon>eudicotyledons</taxon>
        <taxon>Gunneridae</taxon>
        <taxon>Pentapetalae</taxon>
        <taxon>rosids</taxon>
        <taxon>fabids</taxon>
        <taxon>Malpighiales</taxon>
        <taxon>Linaceae</taxon>
        <taxon>Linum</taxon>
    </lineage>
</organism>
<protein>
    <submittedName>
        <fullName evidence="1">Uncharacterized protein</fullName>
    </submittedName>
</protein>
<keyword evidence="2" id="KW-1185">Reference proteome</keyword>
<name>A0AAV2CGB7_9ROSI</name>
<gene>
    <name evidence="1" type="ORF">LTRI10_LOCUS2692</name>
</gene>
<dbReference type="EMBL" id="OZ034813">
    <property type="protein sequence ID" value="CAL1354908.1"/>
    <property type="molecule type" value="Genomic_DNA"/>
</dbReference>
<dbReference type="AlphaFoldDB" id="A0AAV2CGB7"/>
<proteinExistence type="predicted"/>